<dbReference type="InParanoid" id="A0A059D6S7"/>
<gene>
    <name evidence="1" type="ORF">EUGRSUZ_B02814</name>
</gene>
<dbReference type="EMBL" id="KK198754">
    <property type="protein sequence ID" value="KCW86121.1"/>
    <property type="molecule type" value="Genomic_DNA"/>
</dbReference>
<name>A0A059D6S7_EUCGR</name>
<dbReference type="Gramene" id="KCW86121">
    <property type="protein sequence ID" value="KCW86121"/>
    <property type="gene ID" value="EUGRSUZ_B02814"/>
</dbReference>
<evidence type="ECO:0000313" key="1">
    <source>
        <dbReference type="EMBL" id="KCW86121.1"/>
    </source>
</evidence>
<proteinExistence type="predicted"/>
<protein>
    <submittedName>
        <fullName evidence="1">Uncharacterized protein</fullName>
    </submittedName>
</protein>
<organism evidence="1">
    <name type="scientific">Eucalyptus grandis</name>
    <name type="common">Flooded gum</name>
    <dbReference type="NCBI Taxonomy" id="71139"/>
    <lineage>
        <taxon>Eukaryota</taxon>
        <taxon>Viridiplantae</taxon>
        <taxon>Streptophyta</taxon>
        <taxon>Embryophyta</taxon>
        <taxon>Tracheophyta</taxon>
        <taxon>Spermatophyta</taxon>
        <taxon>Magnoliopsida</taxon>
        <taxon>eudicotyledons</taxon>
        <taxon>Gunneridae</taxon>
        <taxon>Pentapetalae</taxon>
        <taxon>rosids</taxon>
        <taxon>malvids</taxon>
        <taxon>Myrtales</taxon>
        <taxon>Myrtaceae</taxon>
        <taxon>Myrtoideae</taxon>
        <taxon>Eucalypteae</taxon>
        <taxon>Eucalyptus</taxon>
    </lineage>
</organism>
<sequence length="68" mass="7648">MFCFQNSIVCCCPVPNQPPSCAMTVGHHYPQTAIHRHRAAPPIHEPSARHSCQIRKHLHQDPFSQAPP</sequence>
<accession>A0A059D6S7</accession>
<reference evidence="1" key="1">
    <citation type="submission" date="2013-07" db="EMBL/GenBank/DDBJ databases">
        <title>The genome of Eucalyptus grandis.</title>
        <authorList>
            <person name="Schmutz J."/>
            <person name="Hayes R."/>
            <person name="Myburg A."/>
            <person name="Tuskan G."/>
            <person name="Grattapaglia D."/>
            <person name="Rokhsar D.S."/>
        </authorList>
    </citation>
    <scope>NUCLEOTIDE SEQUENCE</scope>
    <source>
        <tissue evidence="1">Leaf extractions</tissue>
    </source>
</reference>
<dbReference type="AlphaFoldDB" id="A0A059D6S7"/>